<evidence type="ECO:0000256" key="1">
    <source>
        <dbReference type="SAM" id="MobiDB-lite"/>
    </source>
</evidence>
<keyword evidence="4" id="KW-0489">Methyltransferase</keyword>
<feature type="compositionally biased region" description="Polar residues" evidence="1">
    <location>
        <begin position="359"/>
        <end position="379"/>
    </location>
</feature>
<reference evidence="4" key="1">
    <citation type="submission" date="2022-01" db="EMBL/GenBank/DDBJ databases">
        <title>Genome sequence and assembly of Parabukholderia sp. RG36.</title>
        <authorList>
            <person name="Chhetri G."/>
        </authorList>
    </citation>
    <scope>NUCLEOTIDE SEQUENCE</scope>
    <source>
        <strain evidence="4">RG36</strain>
    </source>
</reference>
<evidence type="ECO:0000256" key="2">
    <source>
        <dbReference type="SAM" id="Phobius"/>
    </source>
</evidence>
<dbReference type="Pfam" id="PF04375">
    <property type="entry name" value="HemX"/>
    <property type="match status" value="1"/>
</dbReference>
<gene>
    <name evidence="4" type="primary">hemDX</name>
    <name evidence="4" type="ORF">L5014_18615</name>
</gene>
<keyword evidence="2" id="KW-0812">Transmembrane</keyword>
<dbReference type="InterPro" id="IPR003754">
    <property type="entry name" value="4pyrrol_synth_uPrphyn_synth"/>
</dbReference>
<dbReference type="GO" id="GO:0033014">
    <property type="term" value="P:tetrapyrrole biosynthetic process"/>
    <property type="evidence" value="ECO:0007669"/>
    <property type="project" value="InterPro"/>
</dbReference>
<dbReference type="GO" id="GO:0032259">
    <property type="term" value="P:methylation"/>
    <property type="evidence" value="ECO:0007669"/>
    <property type="project" value="UniProtKB-KW"/>
</dbReference>
<dbReference type="InterPro" id="IPR036108">
    <property type="entry name" value="4pyrrol_syn_uPrphyn_synt_sf"/>
</dbReference>
<evidence type="ECO:0000259" key="3">
    <source>
        <dbReference type="Pfam" id="PF02602"/>
    </source>
</evidence>
<dbReference type="Pfam" id="PF02602">
    <property type="entry name" value="HEM4"/>
    <property type="match status" value="1"/>
</dbReference>
<dbReference type="EC" id="4.2.1.75" evidence="4"/>
<dbReference type="GO" id="GO:0004851">
    <property type="term" value="F:uroporphyrin-III C-methyltransferase activity"/>
    <property type="evidence" value="ECO:0007669"/>
    <property type="project" value="UniProtKB-EC"/>
</dbReference>
<dbReference type="EC" id="2.1.1.107" evidence="4"/>
<dbReference type="InterPro" id="IPR007470">
    <property type="entry name" value="HemX"/>
</dbReference>
<feature type="transmembrane region" description="Helical" evidence="2">
    <location>
        <begin position="436"/>
        <end position="456"/>
    </location>
</feature>
<protein>
    <submittedName>
        <fullName evidence="4">Fused uroporphyrinogen-III synthase HemD/membrane protein HemX</fullName>
        <ecNumber evidence="4">2.1.1.107</ecNumber>
        <ecNumber evidence="4">4.2.1.75</ecNumber>
    </submittedName>
</protein>
<feature type="compositionally biased region" description="Low complexity" evidence="1">
    <location>
        <begin position="344"/>
        <end position="358"/>
    </location>
</feature>
<keyword evidence="2" id="KW-1133">Transmembrane helix</keyword>
<dbReference type="SUPFAM" id="SSF69618">
    <property type="entry name" value="HemD-like"/>
    <property type="match status" value="1"/>
</dbReference>
<sequence length="767" mass="79685">MTAPWQPRRGGVKAPAQPDEWGGPTDHGTSAGGTPSGRAAGGHVSGSASGSASGHISRASEPFTVVITRPAGQSQTLAAQLQARGLRTFEFPLITIEPVRDDAPLREALGALDRYALVVFVSPNAVDRAFACYGSISSIWPHALPVAVVGPASVAALARHGVAAPAHRVISPTGTADEEPARFDSESLYAALEKTFGANAFMGKRVLIVRGDGGREWLADRLREAGAEVEAVAAYRRVVPEPPIGVWETVHALLEGAPHAWLVTSSEGVRNLDELAREHLTAGEIVELRHAPLVAPHGRIGETARGLGFDRITVSGAGDERIVETLLGLAASLAASSVSSVAHSAAPPRGAQAAQPVQNTPASPPAQSRMTDSNDSSHVPNRGAASTASQGSSGSQGTQPAAASARPASAASAYSSAPSTSYTQPANARRGGAGTAILWLVVVLVAAGAGAGGYAINRKLDRMDAALVQRQQAAEQQSAALRARADQAVASAQQVDKQMALLEGKIADAQTSQQALAQQYADLAKNRDDWTLAEVGQMLASASEQLQLTGNTQLALFALQSADTRLAASDSPQALAVRKAIAQDVDKLKAAPSTDLPGLAIKLDTALAAVDTLPLAGEAIVAHTKPEAAEPVDVAKTAAATGEPRWRAWLDTFVSGVGKQIASLVQVRRIDNADAMLTSPDQGYFVRENLKLRLLSARLSLLSRNEPTLKSDLAAADTALSRYFDGASKETQNVRDLLKQVGAGSGAVTLPTLDTSLKALQQYRSRG</sequence>
<name>A0A9X1UKQ5_9BURK</name>
<dbReference type="RefSeq" id="WP_238465202.1">
    <property type="nucleotide sequence ID" value="NZ_JAKLJA010000014.1"/>
</dbReference>
<feature type="compositionally biased region" description="Low complexity" evidence="1">
    <location>
        <begin position="45"/>
        <end position="56"/>
    </location>
</feature>
<keyword evidence="4" id="KW-0808">Transferase</keyword>
<keyword evidence="2" id="KW-0472">Membrane</keyword>
<dbReference type="EMBL" id="JAKLJA010000014">
    <property type="protein sequence ID" value="MCG5075356.1"/>
    <property type="molecule type" value="Genomic_DNA"/>
</dbReference>
<dbReference type="PANTHER" id="PTHR38043">
    <property type="entry name" value="PROTEIN HEMX"/>
    <property type="match status" value="1"/>
</dbReference>
<keyword evidence="5" id="KW-1185">Reference proteome</keyword>
<feature type="compositionally biased region" description="Low complexity" evidence="1">
    <location>
        <begin position="383"/>
        <end position="409"/>
    </location>
</feature>
<feature type="region of interest" description="Disordered" evidence="1">
    <location>
        <begin position="344"/>
        <end position="409"/>
    </location>
</feature>
<dbReference type="Gene3D" id="3.40.50.10090">
    <property type="match status" value="2"/>
</dbReference>
<dbReference type="GO" id="GO:0004852">
    <property type="term" value="F:uroporphyrinogen-III synthase activity"/>
    <property type="evidence" value="ECO:0007669"/>
    <property type="project" value="UniProtKB-EC"/>
</dbReference>
<proteinExistence type="predicted"/>
<accession>A0A9X1UKQ5</accession>
<keyword evidence="4" id="KW-0456">Lyase</keyword>
<comment type="caution">
    <text evidence="4">The sequence shown here is derived from an EMBL/GenBank/DDBJ whole genome shotgun (WGS) entry which is preliminary data.</text>
</comment>
<evidence type="ECO:0000313" key="4">
    <source>
        <dbReference type="EMBL" id="MCG5075356.1"/>
    </source>
</evidence>
<dbReference type="AlphaFoldDB" id="A0A9X1UKQ5"/>
<evidence type="ECO:0000313" key="5">
    <source>
        <dbReference type="Proteomes" id="UP001139308"/>
    </source>
</evidence>
<dbReference type="CDD" id="cd06578">
    <property type="entry name" value="HemD"/>
    <property type="match status" value="1"/>
</dbReference>
<dbReference type="Proteomes" id="UP001139308">
    <property type="component" value="Unassembled WGS sequence"/>
</dbReference>
<feature type="region of interest" description="Disordered" evidence="1">
    <location>
        <begin position="1"/>
        <end position="56"/>
    </location>
</feature>
<dbReference type="PANTHER" id="PTHR38043:SF1">
    <property type="entry name" value="PROTEIN HEMX"/>
    <property type="match status" value="1"/>
</dbReference>
<feature type="compositionally biased region" description="Gly residues" evidence="1">
    <location>
        <begin position="30"/>
        <end position="44"/>
    </location>
</feature>
<dbReference type="NCBIfam" id="NF005411">
    <property type="entry name" value="PRK06975.1"/>
    <property type="match status" value="1"/>
</dbReference>
<feature type="domain" description="Tetrapyrrole biosynthesis uroporphyrinogen III synthase" evidence="3">
    <location>
        <begin position="76"/>
        <end position="315"/>
    </location>
</feature>
<organism evidence="4 5">
    <name type="scientific">Paraburkholderia tagetis</name>
    <dbReference type="NCBI Taxonomy" id="2913261"/>
    <lineage>
        <taxon>Bacteria</taxon>
        <taxon>Pseudomonadati</taxon>
        <taxon>Pseudomonadota</taxon>
        <taxon>Betaproteobacteria</taxon>
        <taxon>Burkholderiales</taxon>
        <taxon>Burkholderiaceae</taxon>
        <taxon>Paraburkholderia</taxon>
    </lineage>
</organism>